<comment type="caution">
    <text evidence="2">The sequence shown here is derived from an EMBL/GenBank/DDBJ whole genome shotgun (WGS) entry which is preliminary data.</text>
</comment>
<name>A0ABR0N7X5_GOSAR</name>
<evidence type="ECO:0000313" key="2">
    <source>
        <dbReference type="EMBL" id="KAK5785922.1"/>
    </source>
</evidence>
<dbReference type="InterPro" id="IPR019557">
    <property type="entry name" value="AminoTfrase-like_pln_mobile"/>
</dbReference>
<dbReference type="EMBL" id="JARKNE010000011">
    <property type="protein sequence ID" value="KAK5785922.1"/>
    <property type="molecule type" value="Genomic_DNA"/>
</dbReference>
<keyword evidence="3" id="KW-1185">Reference proteome</keyword>
<evidence type="ECO:0000259" key="1">
    <source>
        <dbReference type="Pfam" id="PF10536"/>
    </source>
</evidence>
<protein>
    <recommendedName>
        <fullName evidence="1">Aminotransferase-like plant mobile domain-containing protein</fullName>
    </recommendedName>
</protein>
<dbReference type="PANTHER" id="PTHR46033:SF8">
    <property type="entry name" value="PROTEIN MAINTENANCE OF MERISTEMS-LIKE"/>
    <property type="match status" value="1"/>
</dbReference>
<reference evidence="2 3" key="1">
    <citation type="submission" date="2023-03" db="EMBL/GenBank/DDBJ databases">
        <title>WGS of Gossypium arboreum.</title>
        <authorList>
            <person name="Yu D."/>
        </authorList>
    </citation>
    <scope>NUCLEOTIDE SEQUENCE [LARGE SCALE GENOMIC DNA]</scope>
    <source>
        <tissue evidence="2">Leaf</tissue>
    </source>
</reference>
<dbReference type="InterPro" id="IPR044824">
    <property type="entry name" value="MAIN-like"/>
</dbReference>
<sequence>MPNSNNNKGHLQYLPLLADLRNVRSYSWGSTVLAMLYRELCQTTKPDAVDMGGCLVLLQSWALYRMSFLASGSSTTTVWLHPVYPGSANTGGGGSWRQQERETWTVLEGYAQEICCGVGESDGLKTSDGYFFRFATIVRVHRMVL</sequence>
<proteinExistence type="predicted"/>
<organism evidence="2 3">
    <name type="scientific">Gossypium arboreum</name>
    <name type="common">Tree cotton</name>
    <name type="synonym">Gossypium nanking</name>
    <dbReference type="NCBI Taxonomy" id="29729"/>
    <lineage>
        <taxon>Eukaryota</taxon>
        <taxon>Viridiplantae</taxon>
        <taxon>Streptophyta</taxon>
        <taxon>Embryophyta</taxon>
        <taxon>Tracheophyta</taxon>
        <taxon>Spermatophyta</taxon>
        <taxon>Magnoliopsida</taxon>
        <taxon>eudicotyledons</taxon>
        <taxon>Gunneridae</taxon>
        <taxon>Pentapetalae</taxon>
        <taxon>rosids</taxon>
        <taxon>malvids</taxon>
        <taxon>Malvales</taxon>
        <taxon>Malvaceae</taxon>
        <taxon>Malvoideae</taxon>
        <taxon>Gossypium</taxon>
    </lineage>
</organism>
<gene>
    <name evidence="2" type="ORF">PVK06_040544</name>
</gene>
<accession>A0ABR0N7X5</accession>
<dbReference type="PANTHER" id="PTHR46033">
    <property type="entry name" value="PROTEIN MAIN-LIKE 2"/>
    <property type="match status" value="1"/>
</dbReference>
<dbReference type="Pfam" id="PF10536">
    <property type="entry name" value="PMD"/>
    <property type="match status" value="1"/>
</dbReference>
<evidence type="ECO:0000313" key="3">
    <source>
        <dbReference type="Proteomes" id="UP001358586"/>
    </source>
</evidence>
<feature type="domain" description="Aminotransferase-like plant mobile" evidence="1">
    <location>
        <begin position="2"/>
        <end position="70"/>
    </location>
</feature>
<dbReference type="Proteomes" id="UP001358586">
    <property type="component" value="Chromosome 11"/>
</dbReference>